<dbReference type="OrthoDB" id="10253869at2759"/>
<dbReference type="GO" id="GO:0030729">
    <property type="term" value="F:acetoacetate-CoA ligase activity"/>
    <property type="evidence" value="ECO:0007669"/>
    <property type="project" value="TreeGrafter"/>
</dbReference>
<protein>
    <submittedName>
        <fullName evidence="1">Uncharacterized protein</fullName>
    </submittedName>
</protein>
<dbReference type="EMBL" id="WNTK01027541">
    <property type="protein sequence ID" value="KAG9461168.1"/>
    <property type="molecule type" value="Genomic_DNA"/>
</dbReference>
<feature type="non-terminal residue" evidence="1">
    <location>
        <position position="67"/>
    </location>
</feature>
<evidence type="ECO:0000313" key="2">
    <source>
        <dbReference type="Proteomes" id="UP000770717"/>
    </source>
</evidence>
<gene>
    <name evidence="1" type="ORF">GDO78_017857</name>
</gene>
<dbReference type="PANTHER" id="PTHR42921">
    <property type="entry name" value="ACETOACETYL-COA SYNTHETASE"/>
    <property type="match status" value="1"/>
</dbReference>
<dbReference type="PANTHER" id="PTHR42921:SF1">
    <property type="entry name" value="ACETOACETYL-COA SYNTHETASE"/>
    <property type="match status" value="1"/>
</dbReference>
<organism evidence="1 2">
    <name type="scientific">Eleutherodactylus coqui</name>
    <name type="common">Puerto Rican coqui</name>
    <dbReference type="NCBI Taxonomy" id="57060"/>
    <lineage>
        <taxon>Eukaryota</taxon>
        <taxon>Metazoa</taxon>
        <taxon>Chordata</taxon>
        <taxon>Craniata</taxon>
        <taxon>Vertebrata</taxon>
        <taxon>Euteleostomi</taxon>
        <taxon>Amphibia</taxon>
        <taxon>Batrachia</taxon>
        <taxon>Anura</taxon>
        <taxon>Neobatrachia</taxon>
        <taxon>Hyloidea</taxon>
        <taxon>Eleutherodactylidae</taxon>
        <taxon>Eleutherodactylinae</taxon>
        <taxon>Eleutherodactylus</taxon>
        <taxon>Eleutherodactylus</taxon>
    </lineage>
</organism>
<dbReference type="GO" id="GO:0032024">
    <property type="term" value="P:positive regulation of insulin secretion"/>
    <property type="evidence" value="ECO:0007669"/>
    <property type="project" value="TreeGrafter"/>
</dbReference>
<proteinExistence type="predicted"/>
<sequence length="67" mass="7614">GVLDRFSQIQPKLIFSVEAVVYNGKEHSHLEKLQSVVKGLPDLKKVVVIPYVLPKDKIDVSKIPNRY</sequence>
<feature type="non-terminal residue" evidence="1">
    <location>
        <position position="1"/>
    </location>
</feature>
<reference evidence="1" key="1">
    <citation type="thesis" date="2020" institute="ProQuest LLC" country="789 East Eisenhower Parkway, Ann Arbor, MI, USA">
        <title>Comparative Genomics and Chromosome Evolution.</title>
        <authorList>
            <person name="Mudd A.B."/>
        </authorList>
    </citation>
    <scope>NUCLEOTIDE SEQUENCE</scope>
    <source>
        <strain evidence="1">HN-11 Male</strain>
        <tissue evidence="1">Kidney and liver</tissue>
    </source>
</reference>
<dbReference type="Proteomes" id="UP000770717">
    <property type="component" value="Unassembled WGS sequence"/>
</dbReference>
<accession>A0A8J6E7Y7</accession>
<evidence type="ECO:0000313" key="1">
    <source>
        <dbReference type="EMBL" id="KAG9461168.1"/>
    </source>
</evidence>
<dbReference type="AlphaFoldDB" id="A0A8J6E7Y7"/>
<keyword evidence="2" id="KW-1185">Reference proteome</keyword>
<comment type="caution">
    <text evidence="1">The sequence shown here is derived from an EMBL/GenBank/DDBJ whole genome shotgun (WGS) entry which is preliminary data.</text>
</comment>
<name>A0A8J6E7Y7_ELECQ</name>